<name>A0ABR0LBE6_9PEZI</name>
<accession>A0ABR0LBE6</accession>
<organism evidence="2 3">
    <name type="scientific">Rachicladosporium monterosium</name>
    <dbReference type="NCBI Taxonomy" id="1507873"/>
    <lineage>
        <taxon>Eukaryota</taxon>
        <taxon>Fungi</taxon>
        <taxon>Dikarya</taxon>
        <taxon>Ascomycota</taxon>
        <taxon>Pezizomycotina</taxon>
        <taxon>Dothideomycetes</taxon>
        <taxon>Dothideomycetidae</taxon>
        <taxon>Cladosporiales</taxon>
        <taxon>Cladosporiaceae</taxon>
        <taxon>Rachicladosporium</taxon>
    </lineage>
</organism>
<dbReference type="Proteomes" id="UP001308179">
    <property type="component" value="Unassembled WGS sequence"/>
</dbReference>
<dbReference type="EMBL" id="JAVRRR010000092">
    <property type="protein sequence ID" value="KAK5146359.1"/>
    <property type="molecule type" value="Genomic_DNA"/>
</dbReference>
<feature type="compositionally biased region" description="Low complexity" evidence="1">
    <location>
        <begin position="56"/>
        <end position="72"/>
    </location>
</feature>
<evidence type="ECO:0000313" key="3">
    <source>
        <dbReference type="Proteomes" id="UP001308179"/>
    </source>
</evidence>
<comment type="caution">
    <text evidence="2">The sequence shown here is derived from an EMBL/GenBank/DDBJ whole genome shotgun (WGS) entry which is preliminary data.</text>
</comment>
<evidence type="ECO:0008006" key="4">
    <source>
        <dbReference type="Google" id="ProtNLM"/>
    </source>
</evidence>
<gene>
    <name evidence="2" type="ORF">LTR32_002052</name>
</gene>
<keyword evidence="3" id="KW-1185">Reference proteome</keyword>
<reference evidence="2 3" key="1">
    <citation type="submission" date="2023-08" db="EMBL/GenBank/DDBJ databases">
        <title>Black Yeasts Isolated from many extreme environments.</title>
        <authorList>
            <person name="Coleine C."/>
            <person name="Stajich J.E."/>
            <person name="Selbmann L."/>
        </authorList>
    </citation>
    <scope>NUCLEOTIDE SEQUENCE [LARGE SCALE GENOMIC DNA]</scope>
    <source>
        <strain evidence="2 3">CCFEE 5386</strain>
    </source>
</reference>
<sequence length="412" mass="44689">MDLSRASSLYSNDSSRKPTLLDYGSSVDTGSRPGSVRAARDYVESLSSTPSRATQPAPSISSASSKPSSRPSYMNYQETSPASSKRTEIVVDTQISAPPPRHHGTLLVLIVAEIHPQTIQFIRTWLKRWPFEAIGVVGTPKHEAGIKQLKMEIYGLTGKLRWEVSVHTHLQAEWNSREIAATLDKLQAGFAPRRDVRGVLCCTSYGSSSKVEEEVLRLEEAELAESWRQSVGCLHSAATAIIPRLQQSDAPQSDMFLVLEPSERSPAAVINKAACDALLGQLRTGSASKHLTIDHAERVLLPELEPEVTNGTSDDHHNGYHADDTDFAAFESPTKLWAMWQNEEGGSTGTSIKGPTVAASACSLPGPYVATTTAIASSKLFEAAVKDCVALILYPNPARYIIHAVAGKMTRK</sequence>
<feature type="region of interest" description="Disordered" evidence="1">
    <location>
        <begin position="1"/>
        <end position="86"/>
    </location>
</feature>
<feature type="compositionally biased region" description="Polar residues" evidence="1">
    <location>
        <begin position="74"/>
        <end position="84"/>
    </location>
</feature>
<proteinExistence type="predicted"/>
<evidence type="ECO:0000256" key="1">
    <source>
        <dbReference type="SAM" id="MobiDB-lite"/>
    </source>
</evidence>
<feature type="compositionally biased region" description="Polar residues" evidence="1">
    <location>
        <begin position="45"/>
        <end position="54"/>
    </location>
</feature>
<protein>
    <recommendedName>
        <fullName evidence="4">SLC12A transporter C-terminal domain-containing protein</fullName>
    </recommendedName>
</protein>
<feature type="compositionally biased region" description="Polar residues" evidence="1">
    <location>
        <begin position="1"/>
        <end position="13"/>
    </location>
</feature>
<evidence type="ECO:0000313" key="2">
    <source>
        <dbReference type="EMBL" id="KAK5146359.1"/>
    </source>
</evidence>